<keyword evidence="2" id="KW-1185">Reference proteome</keyword>
<sequence>MTGLLITGTIAGDLLHGEHLFNVGQHDIYVHGLQGLILSIPYN</sequence>
<evidence type="ECO:0000313" key="2">
    <source>
        <dbReference type="Proteomes" id="UP000693672"/>
    </source>
</evidence>
<proteinExistence type="predicted"/>
<dbReference type="AlphaFoldDB" id="A0A916NKZ2"/>
<comment type="caution">
    <text evidence="1">The sequence shown here is derived from an EMBL/GenBank/DDBJ whole genome shotgun (WGS) entry which is preliminary data.</text>
</comment>
<reference evidence="1" key="1">
    <citation type="submission" date="2021-06" db="EMBL/GenBank/DDBJ databases">
        <authorList>
            <person name="Criscuolo A."/>
        </authorList>
    </citation>
    <scope>NUCLEOTIDE SEQUENCE</scope>
    <source>
        <strain evidence="1">CIP111600</strain>
    </source>
</reference>
<evidence type="ECO:0000313" key="1">
    <source>
        <dbReference type="EMBL" id="CAG7597095.1"/>
    </source>
</evidence>
<dbReference type="Proteomes" id="UP000693672">
    <property type="component" value="Unassembled WGS sequence"/>
</dbReference>
<name>A0A916NKZ2_9BACL</name>
<organism evidence="1 2">
    <name type="scientific">Paenibacillus solanacearum</name>
    <dbReference type="NCBI Taxonomy" id="2048548"/>
    <lineage>
        <taxon>Bacteria</taxon>
        <taxon>Bacillati</taxon>
        <taxon>Bacillota</taxon>
        <taxon>Bacilli</taxon>
        <taxon>Bacillales</taxon>
        <taxon>Paenibacillaceae</taxon>
        <taxon>Paenibacillus</taxon>
    </lineage>
</organism>
<protein>
    <submittedName>
        <fullName evidence="1">Uncharacterized protein</fullName>
    </submittedName>
</protein>
<dbReference type="EMBL" id="CAJVAS010000001">
    <property type="protein sequence ID" value="CAG7597095.1"/>
    <property type="molecule type" value="Genomic_DNA"/>
</dbReference>
<accession>A0A916NKZ2</accession>
<gene>
    <name evidence="1" type="ORF">PAESOLCIP111_00117</name>
</gene>